<dbReference type="eggNOG" id="KOG2158">
    <property type="taxonomic scope" value="Eukaryota"/>
</dbReference>
<dbReference type="Proteomes" id="UP000001542">
    <property type="component" value="Unassembled WGS sequence"/>
</dbReference>
<dbReference type="SMR" id="A2DD90"/>
<dbReference type="Pfam" id="PF03133">
    <property type="entry name" value="TTL"/>
    <property type="match status" value="1"/>
</dbReference>
<evidence type="ECO:0000313" key="4">
    <source>
        <dbReference type="EMBL" id="EAY21569.1"/>
    </source>
</evidence>
<proteinExistence type="predicted"/>
<dbReference type="SUPFAM" id="SSF56059">
    <property type="entry name" value="Glutathione synthetase ATP-binding domain-like"/>
    <property type="match status" value="1"/>
</dbReference>
<keyword evidence="3" id="KW-0067">ATP-binding</keyword>
<evidence type="ECO:0000256" key="3">
    <source>
        <dbReference type="ARBA" id="ARBA00022840"/>
    </source>
</evidence>
<dbReference type="InterPro" id="IPR004344">
    <property type="entry name" value="TTL/TTLL_fam"/>
</dbReference>
<dbReference type="PANTHER" id="PTHR12241:SF154">
    <property type="entry name" value="TUBULIN POLYGLUTAMYLASE TTLL11"/>
    <property type="match status" value="1"/>
</dbReference>
<dbReference type="VEuPathDB" id="TrichDB:TVAG_013340"/>
<evidence type="ECO:0000256" key="1">
    <source>
        <dbReference type="ARBA" id="ARBA00022598"/>
    </source>
</evidence>
<evidence type="ECO:0000256" key="2">
    <source>
        <dbReference type="ARBA" id="ARBA00022741"/>
    </source>
</evidence>
<name>A2DD90_TRIV3</name>
<dbReference type="AlphaFoldDB" id="A2DD90"/>
<sequence length="413" mass="47546">MISLLVKGERYFFDQVLKGAENASCCFTVNSSHAILKWTDDLQCKEYFEKLLIWQVTNRIPSAEILTRKVSLAMCINEVLNFFPNEYKFIPKQYILPDEMDKFKNMLKTTKKTWIIKPDQGSLGAGITIVEPQAGIDVPEESAVAQEYIDSYTIENKKFDLRVYALVASLNPLRIYVYREGIARFCAEEQGKDPIFSRITNVGLNKQKETDFKQISRLISDVFEKMRENGINTDILWQKIDDCIIKTILSSINRLHKAELAKCPPHLYSRCFQIFGFDILLDKNLNPWVLEVNYRPMLEAHRGVERRMKTQLITDTIKIAVPLRKIQSILSSRLYSWDESMWRMFVIGHPELNNTIANERALGESGSNYKKVFGPGVEMSAENKRIYETVVKLPVSHIPGFELSHLKVEGGEA</sequence>
<dbReference type="PROSITE" id="PS51221">
    <property type="entry name" value="TTL"/>
    <property type="match status" value="1"/>
</dbReference>
<reference evidence="4" key="2">
    <citation type="journal article" date="2007" name="Science">
        <title>Draft genome sequence of the sexually transmitted pathogen Trichomonas vaginalis.</title>
        <authorList>
            <person name="Carlton J.M."/>
            <person name="Hirt R.P."/>
            <person name="Silva J.C."/>
            <person name="Delcher A.L."/>
            <person name="Schatz M."/>
            <person name="Zhao Q."/>
            <person name="Wortman J.R."/>
            <person name="Bidwell S.L."/>
            <person name="Alsmark U.C.M."/>
            <person name="Besteiro S."/>
            <person name="Sicheritz-Ponten T."/>
            <person name="Noel C.J."/>
            <person name="Dacks J.B."/>
            <person name="Foster P.G."/>
            <person name="Simillion C."/>
            <person name="Van de Peer Y."/>
            <person name="Miranda-Saavedra D."/>
            <person name="Barton G.J."/>
            <person name="Westrop G.D."/>
            <person name="Mueller S."/>
            <person name="Dessi D."/>
            <person name="Fiori P.L."/>
            <person name="Ren Q."/>
            <person name="Paulsen I."/>
            <person name="Zhang H."/>
            <person name="Bastida-Corcuera F.D."/>
            <person name="Simoes-Barbosa A."/>
            <person name="Brown M.T."/>
            <person name="Hayes R.D."/>
            <person name="Mukherjee M."/>
            <person name="Okumura C.Y."/>
            <person name="Schneider R."/>
            <person name="Smith A.J."/>
            <person name="Vanacova S."/>
            <person name="Villalvazo M."/>
            <person name="Haas B.J."/>
            <person name="Pertea M."/>
            <person name="Feldblyum T.V."/>
            <person name="Utterback T.R."/>
            <person name="Shu C.L."/>
            <person name="Osoegawa K."/>
            <person name="de Jong P.J."/>
            <person name="Hrdy I."/>
            <person name="Horvathova L."/>
            <person name="Zubacova Z."/>
            <person name="Dolezal P."/>
            <person name="Malik S.B."/>
            <person name="Logsdon J.M. Jr."/>
            <person name="Henze K."/>
            <person name="Gupta A."/>
            <person name="Wang C.C."/>
            <person name="Dunne R.L."/>
            <person name="Upcroft J.A."/>
            <person name="Upcroft P."/>
            <person name="White O."/>
            <person name="Salzberg S.L."/>
            <person name="Tang P."/>
            <person name="Chiu C.-H."/>
            <person name="Lee Y.-S."/>
            <person name="Embley T.M."/>
            <person name="Coombs G.H."/>
            <person name="Mottram J.C."/>
            <person name="Tachezy J."/>
            <person name="Fraser-Liggett C.M."/>
            <person name="Johnson P.J."/>
        </authorList>
    </citation>
    <scope>NUCLEOTIDE SEQUENCE [LARGE SCALE GENOMIC DNA]</scope>
    <source>
        <strain evidence="4">G3</strain>
    </source>
</reference>
<dbReference type="InParanoid" id="A2DD90"/>
<evidence type="ECO:0000313" key="5">
    <source>
        <dbReference type="Proteomes" id="UP000001542"/>
    </source>
</evidence>
<keyword evidence="5" id="KW-1185">Reference proteome</keyword>
<dbReference type="GO" id="GO:0015631">
    <property type="term" value="F:tubulin binding"/>
    <property type="evidence" value="ECO:0000318"/>
    <property type="project" value="GO_Central"/>
</dbReference>
<dbReference type="GO" id="GO:0036064">
    <property type="term" value="C:ciliary basal body"/>
    <property type="evidence" value="ECO:0000318"/>
    <property type="project" value="GO_Central"/>
</dbReference>
<dbReference type="KEGG" id="tva:5467119"/>
<dbReference type="PANTHER" id="PTHR12241">
    <property type="entry name" value="TUBULIN POLYGLUTAMYLASE"/>
    <property type="match status" value="1"/>
</dbReference>
<dbReference type="VEuPathDB" id="TrichDB:TVAGG3_0987110"/>
<keyword evidence="1 4" id="KW-0436">Ligase</keyword>
<dbReference type="RefSeq" id="XP_001582555.1">
    <property type="nucleotide sequence ID" value="XM_001582505.1"/>
</dbReference>
<reference evidence="4" key="1">
    <citation type="submission" date="2006-10" db="EMBL/GenBank/DDBJ databases">
        <authorList>
            <person name="Amadeo P."/>
            <person name="Zhao Q."/>
            <person name="Wortman J."/>
            <person name="Fraser-Liggett C."/>
            <person name="Carlton J."/>
        </authorList>
    </citation>
    <scope>NUCLEOTIDE SEQUENCE</scope>
    <source>
        <strain evidence="4">G3</strain>
    </source>
</reference>
<keyword evidence="2" id="KW-0547">Nucleotide-binding</keyword>
<gene>
    <name evidence="4" type="ORF">TVAG_013340</name>
</gene>
<accession>A2DD90</accession>
<dbReference type="GO" id="GO:0070740">
    <property type="term" value="F:tubulin-glutamic acid ligase activity"/>
    <property type="evidence" value="ECO:0000318"/>
    <property type="project" value="GO_Central"/>
</dbReference>
<dbReference type="EMBL" id="DS113189">
    <property type="protein sequence ID" value="EAY21569.1"/>
    <property type="molecule type" value="Genomic_DNA"/>
</dbReference>
<dbReference type="GO" id="GO:0005524">
    <property type="term" value="F:ATP binding"/>
    <property type="evidence" value="ECO:0007669"/>
    <property type="project" value="UniProtKB-KW"/>
</dbReference>
<protein>
    <submittedName>
        <fullName evidence="4">Tubulin-tyrosine ligase family protein</fullName>
    </submittedName>
</protein>
<dbReference type="OrthoDB" id="202825at2759"/>
<dbReference type="GO" id="GO:0000226">
    <property type="term" value="P:microtubule cytoskeleton organization"/>
    <property type="evidence" value="ECO:0000318"/>
    <property type="project" value="GO_Central"/>
</dbReference>
<dbReference type="Gene3D" id="3.30.470.20">
    <property type="entry name" value="ATP-grasp fold, B domain"/>
    <property type="match status" value="1"/>
</dbReference>
<organism evidence="4 5">
    <name type="scientific">Trichomonas vaginalis (strain ATCC PRA-98 / G3)</name>
    <dbReference type="NCBI Taxonomy" id="412133"/>
    <lineage>
        <taxon>Eukaryota</taxon>
        <taxon>Metamonada</taxon>
        <taxon>Parabasalia</taxon>
        <taxon>Trichomonadida</taxon>
        <taxon>Trichomonadidae</taxon>
        <taxon>Trichomonas</taxon>
    </lineage>
</organism>